<evidence type="ECO:0008006" key="4">
    <source>
        <dbReference type="Google" id="ProtNLM"/>
    </source>
</evidence>
<organism evidence="2 3">
    <name type="scientific">Nonomuraea turkmeniaca</name>
    <dbReference type="NCBI Taxonomy" id="103838"/>
    <lineage>
        <taxon>Bacteria</taxon>
        <taxon>Bacillati</taxon>
        <taxon>Actinomycetota</taxon>
        <taxon>Actinomycetes</taxon>
        <taxon>Streptosporangiales</taxon>
        <taxon>Streptosporangiaceae</taxon>
        <taxon>Nonomuraea</taxon>
    </lineage>
</organism>
<evidence type="ECO:0000256" key="1">
    <source>
        <dbReference type="SAM" id="MobiDB-lite"/>
    </source>
</evidence>
<keyword evidence="3" id="KW-1185">Reference proteome</keyword>
<evidence type="ECO:0000313" key="2">
    <source>
        <dbReference type="EMBL" id="TMR22630.1"/>
    </source>
</evidence>
<evidence type="ECO:0000313" key="3">
    <source>
        <dbReference type="Proteomes" id="UP000309128"/>
    </source>
</evidence>
<dbReference type="RefSeq" id="WP_138666005.1">
    <property type="nucleotide sequence ID" value="NZ_VCKY01000027.1"/>
</dbReference>
<feature type="compositionally biased region" description="Acidic residues" evidence="1">
    <location>
        <begin position="159"/>
        <end position="176"/>
    </location>
</feature>
<dbReference type="AlphaFoldDB" id="A0A5S4G9G1"/>
<protein>
    <recommendedName>
        <fullName evidence="4">DGQHR domain-containing protein</fullName>
    </recommendedName>
</protein>
<sequence>MPVFQYPAFRTFQTSEGKPLILFAARATDIEQWAGIPRRARLHGDGETVGFQREVKMARVKDLGAFFGDSRNIAQNPLMAALQSEDVVRFDPIDGSGHFGHITIDTGNLAQLPLIDLLRRFAALLEDRVPALSASTVSRQRIQEAIAEAQRRHGFSDGTENDSDEESLLEGELDLDAGPDEDIAGILMSEETNILEFYTELIVRISALERLSPDRDREEILGFRKEDVLAYLLPIVLVDGQHRLRGAINSAEKMLESDAFQQEIMDAVVEGVDPDEAERQVIGRNARNLPISLLMDPSPSEHVFQFVVVNQKATPMAPALLGTIVSTSLGADELEPVAQRLRDAGIKLDDSQAIAYLTRAPESPFKDYVQRGMTGDRPDQLQWTVLQGLVRIFRELKGGKRYGDKNDYAAMWREDCLSDSALVREADDPYAVWSEPDGPWRDIFIRFYTQVRDYFGSDDSEAENAWGTTRSNLFNKVSLTILAADFFDFLQDRRITLDSTEQLNEAFSEWLGNAKPSYFDRKWDTTGLKKDTDAVRKKWAKLWSEYRRNPRGGLPRVTEYRP</sequence>
<name>A0A5S4G9G1_9ACTN</name>
<proteinExistence type="predicted"/>
<reference evidence="2 3" key="1">
    <citation type="submission" date="2019-05" db="EMBL/GenBank/DDBJ databases">
        <title>Draft genome sequence of Nonomuraea turkmeniaca DSM 43926.</title>
        <authorList>
            <person name="Saricaoglu S."/>
            <person name="Isik K."/>
        </authorList>
    </citation>
    <scope>NUCLEOTIDE SEQUENCE [LARGE SCALE GENOMIC DNA]</scope>
    <source>
        <strain evidence="2 3">DSM 43926</strain>
    </source>
</reference>
<dbReference type="Proteomes" id="UP000309128">
    <property type="component" value="Unassembled WGS sequence"/>
</dbReference>
<dbReference type="OrthoDB" id="580979at2"/>
<feature type="region of interest" description="Disordered" evidence="1">
    <location>
        <begin position="149"/>
        <end position="176"/>
    </location>
</feature>
<dbReference type="EMBL" id="VCKY01000027">
    <property type="protein sequence ID" value="TMR22630.1"/>
    <property type="molecule type" value="Genomic_DNA"/>
</dbReference>
<gene>
    <name evidence="2" type="ORF">ETD86_10885</name>
</gene>
<accession>A0A5S4G9G1</accession>
<comment type="caution">
    <text evidence="2">The sequence shown here is derived from an EMBL/GenBank/DDBJ whole genome shotgun (WGS) entry which is preliminary data.</text>
</comment>